<dbReference type="RefSeq" id="WP_093882824.1">
    <property type="nucleotide sequence ID" value="NZ_FOBS01000006.1"/>
</dbReference>
<evidence type="ECO:0000256" key="4">
    <source>
        <dbReference type="ARBA" id="ARBA00023055"/>
    </source>
</evidence>
<evidence type="ECO:0000256" key="5">
    <source>
        <dbReference type="ARBA" id="ARBA00023121"/>
    </source>
</evidence>
<dbReference type="InterPro" id="IPR016039">
    <property type="entry name" value="Thiolase-like"/>
</dbReference>
<keyword evidence="2" id="KW-0813">Transport</keyword>
<keyword evidence="10" id="KW-1185">Reference proteome</keyword>
<dbReference type="Proteomes" id="UP000198744">
    <property type="component" value="Unassembled WGS sequence"/>
</dbReference>
<evidence type="ECO:0000313" key="9">
    <source>
        <dbReference type="EMBL" id="SEM20123.1"/>
    </source>
</evidence>
<proteinExistence type="predicted"/>
<evidence type="ECO:0000256" key="1">
    <source>
        <dbReference type="ARBA" id="ARBA00012352"/>
    </source>
</evidence>
<dbReference type="Pfam" id="PF22691">
    <property type="entry name" value="Thiolase_C_1"/>
    <property type="match status" value="1"/>
</dbReference>
<keyword evidence="3 9" id="KW-0808">Transferase</keyword>
<dbReference type="Pfam" id="PF00108">
    <property type="entry name" value="Thiolase_N"/>
    <property type="match status" value="1"/>
</dbReference>
<dbReference type="AlphaFoldDB" id="A0A1H7WF25"/>
<name>A0A1H7WF25_9BACT</name>
<evidence type="ECO:0000259" key="7">
    <source>
        <dbReference type="Pfam" id="PF00108"/>
    </source>
</evidence>
<evidence type="ECO:0000256" key="2">
    <source>
        <dbReference type="ARBA" id="ARBA00022448"/>
    </source>
</evidence>
<dbReference type="PANTHER" id="PTHR42870:SF1">
    <property type="entry name" value="NON-SPECIFIC LIPID-TRANSFER PROTEIN-LIKE 2"/>
    <property type="match status" value="1"/>
</dbReference>
<dbReference type="OrthoDB" id="9785768at2"/>
<feature type="domain" description="Thiolase C-terminal" evidence="8">
    <location>
        <begin position="262"/>
        <end position="389"/>
    </location>
</feature>
<dbReference type="PIRSF" id="PIRSF000429">
    <property type="entry name" value="Ac-CoA_Ac_transf"/>
    <property type="match status" value="1"/>
</dbReference>
<dbReference type="GO" id="GO:0006869">
    <property type="term" value="P:lipid transport"/>
    <property type="evidence" value="ECO:0007669"/>
    <property type="project" value="UniProtKB-KW"/>
</dbReference>
<protein>
    <recommendedName>
        <fullName evidence="1">propanoyl-CoA C-acyltransferase</fullName>
        <ecNumber evidence="1">2.3.1.176</ecNumber>
    </recommendedName>
    <alternativeName>
        <fullName evidence="6">Propanoyl-CoA C-acyltransferase</fullName>
    </alternativeName>
</protein>
<dbReference type="GO" id="GO:0008289">
    <property type="term" value="F:lipid binding"/>
    <property type="evidence" value="ECO:0007669"/>
    <property type="project" value="UniProtKB-KW"/>
</dbReference>
<evidence type="ECO:0000313" key="10">
    <source>
        <dbReference type="Proteomes" id="UP000198744"/>
    </source>
</evidence>
<dbReference type="PANTHER" id="PTHR42870">
    <property type="entry name" value="ACETYL-COA C-ACETYLTRANSFERASE"/>
    <property type="match status" value="1"/>
</dbReference>
<gene>
    <name evidence="9" type="ORF">SAMN04489760_106122</name>
</gene>
<evidence type="ECO:0000256" key="6">
    <source>
        <dbReference type="ARBA" id="ARBA00032316"/>
    </source>
</evidence>
<dbReference type="Gene3D" id="3.40.47.10">
    <property type="match status" value="1"/>
</dbReference>
<dbReference type="EC" id="2.3.1.176" evidence="1"/>
<dbReference type="InterPro" id="IPR002155">
    <property type="entry name" value="Thiolase"/>
</dbReference>
<sequence>MRNVCVIAGGQNLWGMRQATQRDMIQEAGKACFDDNPIVKNTDIDGFIVGACHTERCSFQTHLAPQAAECLGIKPVNLCCRVELLCATGSTGIILADAMIRSGKADVVMVCGVEKLYMPQRWEIPFSELGTCDHEFDCTNGMGLPPPAFATVAQQHMKFYGTTEEQLAMVAVKNRRNGLNNKKGQMQKAITLEEAMSSRAIVRPLKLTDCCPVTDGGAAIILACEEKAKDLTNKPLVYIRGSAQGTQHQMSANFNNGVWSTWDTLRIVGQNAYKHARVTPQDINVAQTHDCFTISEIVEVEELGFCKKGEGGPFTQSGQSDFGGQVPVNTDGGLLACGHPFGGTGIRQGIEIMHQLRGDAVKQVEGARIGLTHNLSGLISAHTVLIYGRDME</sequence>
<dbReference type="STRING" id="43775.SAMN04489760_106122"/>
<reference evidence="9 10" key="1">
    <citation type="submission" date="2016-10" db="EMBL/GenBank/DDBJ databases">
        <authorList>
            <person name="de Groot N.N."/>
        </authorList>
    </citation>
    <scope>NUCLEOTIDE SEQUENCE [LARGE SCALE GENOMIC DNA]</scope>
    <source>
        <strain evidence="9 10">DSM 8423</strain>
    </source>
</reference>
<accession>A0A1H7WF25</accession>
<evidence type="ECO:0000259" key="8">
    <source>
        <dbReference type="Pfam" id="PF22691"/>
    </source>
</evidence>
<dbReference type="GO" id="GO:0003988">
    <property type="term" value="F:acetyl-CoA C-acyltransferase activity"/>
    <property type="evidence" value="ECO:0007669"/>
    <property type="project" value="UniProtKB-ARBA"/>
</dbReference>
<dbReference type="CDD" id="cd00829">
    <property type="entry name" value="SCP-x_thiolase"/>
    <property type="match status" value="1"/>
</dbReference>
<dbReference type="InterPro" id="IPR055140">
    <property type="entry name" value="Thiolase_C_2"/>
</dbReference>
<dbReference type="InterPro" id="IPR020616">
    <property type="entry name" value="Thiolase_N"/>
</dbReference>
<dbReference type="EMBL" id="FOBS01000006">
    <property type="protein sequence ID" value="SEM20123.1"/>
    <property type="molecule type" value="Genomic_DNA"/>
</dbReference>
<dbReference type="SUPFAM" id="SSF53901">
    <property type="entry name" value="Thiolase-like"/>
    <property type="match status" value="2"/>
</dbReference>
<evidence type="ECO:0000256" key="3">
    <source>
        <dbReference type="ARBA" id="ARBA00022679"/>
    </source>
</evidence>
<dbReference type="PROSITE" id="PS00737">
    <property type="entry name" value="THIOLASE_2"/>
    <property type="match status" value="1"/>
</dbReference>
<keyword evidence="4" id="KW-0445">Lipid transport</keyword>
<organism evidence="9 10">
    <name type="scientific">Syntrophus gentianae</name>
    <dbReference type="NCBI Taxonomy" id="43775"/>
    <lineage>
        <taxon>Bacteria</taxon>
        <taxon>Pseudomonadati</taxon>
        <taxon>Thermodesulfobacteriota</taxon>
        <taxon>Syntrophia</taxon>
        <taxon>Syntrophales</taxon>
        <taxon>Syntrophaceae</taxon>
        <taxon>Syntrophus</taxon>
    </lineage>
</organism>
<keyword evidence="5" id="KW-0446">Lipid-binding</keyword>
<dbReference type="InterPro" id="IPR020613">
    <property type="entry name" value="Thiolase_CS"/>
</dbReference>
<feature type="domain" description="Thiolase N-terminal" evidence="7">
    <location>
        <begin position="16"/>
        <end position="225"/>
    </location>
</feature>